<feature type="coiled-coil region" evidence="1">
    <location>
        <begin position="38"/>
        <end position="65"/>
    </location>
</feature>
<feature type="region of interest" description="Disordered" evidence="2">
    <location>
        <begin position="1"/>
        <end position="32"/>
    </location>
</feature>
<sequence length="71" mass="8357">MTRWFGLTKSALKRQQTNKEVGANPAFYDLSRQRNNTKDETQEKLNFVIAQLEVLQEQIQNMQKATENKEK</sequence>
<keyword evidence="1" id="KW-0175">Coiled coil</keyword>
<dbReference type="Proteomes" id="UP000887540">
    <property type="component" value="Unplaced"/>
</dbReference>
<reference evidence="4" key="1">
    <citation type="submission" date="2022-11" db="UniProtKB">
        <authorList>
            <consortium name="WormBaseParasite"/>
        </authorList>
    </citation>
    <scope>IDENTIFICATION</scope>
</reference>
<protein>
    <submittedName>
        <fullName evidence="4">Uncharacterized protein</fullName>
    </submittedName>
</protein>
<dbReference type="AlphaFoldDB" id="A0A914D8Q4"/>
<evidence type="ECO:0000313" key="4">
    <source>
        <dbReference type="WBParaSite" id="ACRNAN_scaffold20936.g26443.t1"/>
    </source>
</evidence>
<dbReference type="WBParaSite" id="ACRNAN_scaffold20936.g26443.t1">
    <property type="protein sequence ID" value="ACRNAN_scaffold20936.g26443.t1"/>
    <property type="gene ID" value="ACRNAN_scaffold20936.g26443"/>
</dbReference>
<accession>A0A914D8Q4</accession>
<evidence type="ECO:0000313" key="3">
    <source>
        <dbReference type="Proteomes" id="UP000887540"/>
    </source>
</evidence>
<proteinExistence type="predicted"/>
<organism evidence="3 4">
    <name type="scientific">Acrobeloides nanus</name>
    <dbReference type="NCBI Taxonomy" id="290746"/>
    <lineage>
        <taxon>Eukaryota</taxon>
        <taxon>Metazoa</taxon>
        <taxon>Ecdysozoa</taxon>
        <taxon>Nematoda</taxon>
        <taxon>Chromadorea</taxon>
        <taxon>Rhabditida</taxon>
        <taxon>Tylenchina</taxon>
        <taxon>Cephalobomorpha</taxon>
        <taxon>Cephaloboidea</taxon>
        <taxon>Cephalobidae</taxon>
        <taxon>Acrobeloides</taxon>
    </lineage>
</organism>
<keyword evidence="3" id="KW-1185">Reference proteome</keyword>
<evidence type="ECO:0000256" key="2">
    <source>
        <dbReference type="SAM" id="MobiDB-lite"/>
    </source>
</evidence>
<evidence type="ECO:0000256" key="1">
    <source>
        <dbReference type="SAM" id="Coils"/>
    </source>
</evidence>
<name>A0A914D8Q4_9BILA</name>